<keyword evidence="3" id="KW-0998">Cell outer membrane</keyword>
<feature type="domain" description="Secretin/TonB short N-terminal" evidence="8">
    <location>
        <begin position="269"/>
        <end position="331"/>
    </location>
</feature>
<evidence type="ECO:0000313" key="10">
    <source>
        <dbReference type="Proteomes" id="UP000033607"/>
    </source>
</evidence>
<dbReference type="GO" id="GO:0009306">
    <property type="term" value="P:protein secretion"/>
    <property type="evidence" value="ECO:0007669"/>
    <property type="project" value="InterPro"/>
</dbReference>
<dbReference type="AlphaFoldDB" id="A0A0F5YGH9"/>
<dbReference type="PANTHER" id="PTHR30332:SF17">
    <property type="entry name" value="TYPE IV PILIATION SYSTEM PROTEIN DR_0774-RELATED"/>
    <property type="match status" value="1"/>
</dbReference>
<organism evidence="9 10">
    <name type="scientific">Limnoraphis robusta CS-951</name>
    <dbReference type="NCBI Taxonomy" id="1637645"/>
    <lineage>
        <taxon>Bacteria</taxon>
        <taxon>Bacillati</taxon>
        <taxon>Cyanobacteriota</taxon>
        <taxon>Cyanophyceae</taxon>
        <taxon>Oscillatoriophycideae</taxon>
        <taxon>Oscillatoriales</taxon>
        <taxon>Sirenicapillariaceae</taxon>
        <taxon>Limnoraphis</taxon>
    </lineage>
</organism>
<dbReference type="Pfam" id="PF03958">
    <property type="entry name" value="Secretin_N"/>
    <property type="match status" value="1"/>
</dbReference>
<evidence type="ECO:0000256" key="2">
    <source>
        <dbReference type="ARBA" id="ARBA00023136"/>
    </source>
</evidence>
<evidence type="ECO:0000256" key="7">
    <source>
        <dbReference type="SAM" id="SignalP"/>
    </source>
</evidence>
<dbReference type="Gene3D" id="2.60.40.3500">
    <property type="match status" value="1"/>
</dbReference>
<dbReference type="PATRIC" id="fig|1637645.4.peg.3833"/>
<dbReference type="Pfam" id="PF00263">
    <property type="entry name" value="Secretin"/>
    <property type="match status" value="1"/>
</dbReference>
<dbReference type="Proteomes" id="UP000033607">
    <property type="component" value="Unassembled WGS sequence"/>
</dbReference>
<sequence length="799" mass="85390">MKQVIGYGSGLAVAAVVLMAQAPAIAFTVIRDVQIVQNNGETNLVLVTEGGGRPEVFVVRRGNDFVADVINTQLNMGQEMFQQNNPAPGIASIVVTQLDPTSVRVIVTGAGSPPDARVVQGAAGGIVISMISGGATANVPANSPPPATSSPSPDVLVPNPEVEIDRGSLAQQPTPPPSGSPSQQQPIVPDPAIRSTNPQLTPDARRSVDPTPPFLPRAVAPPVGDIAVSNVNPAVQAVNLNTTEVIPRLVLRDALVRDVLSLLARTAGLNVAFSPDLGEAGQTGGTPGGSANVTISLDIENESVQDVFNYVLRLSGLEANRQGNTIFVGRKLPNTARDVVVRSFRLNQVPAGEAAGFLVSMGAERSITREQQVTRANSVNIPGSTQALTTTDTQVTTVVETLRVQTQDSIPLLRGMQIVVDERLNSLTLIGPPNLVELASAQLIQLDLRKRQVAVNVKVLDITLDGEDSFSSSFSFGVDQTFFVNDGGAAALNFGSYNPPSRGTSTSGINARPIIPNNPVGNQEPFFDRDGTTTTPLTAPGRGGVTLRPISPVTSRSEAVGISDFDPFERNQDGTFDAGEVEFDTFPLFQYPRRFLQTLQFQIQNRNAKILTDPTLLVQEGEIATVRLVENIVKRIDTDTIETDGGQRTERQPTFEDVGLEVSVNVERIDDNGFVTINVNPVVTAITNRLPLASPDDGSFATETAERSFNSGRIRLRDGQTLIVSGIIQEQDRVTASKIPFLGDLPIIGALFRSSTRETGRAEVVVLVTPMIMDESDRAPFGYEYNVSPDAQQMLQQRR</sequence>
<keyword evidence="7" id="KW-0732">Signal</keyword>
<dbReference type="RefSeq" id="WP_049559875.1">
    <property type="nucleotide sequence ID" value="NZ_LATL02000193.1"/>
</dbReference>
<keyword evidence="2" id="KW-0472">Membrane</keyword>
<dbReference type="InterPro" id="IPR021731">
    <property type="entry name" value="AMIN_dom"/>
</dbReference>
<protein>
    <submittedName>
        <fullName evidence="9">General secretion pathway protein GspD</fullName>
    </submittedName>
</protein>
<dbReference type="GO" id="GO:0009279">
    <property type="term" value="C:cell outer membrane"/>
    <property type="evidence" value="ECO:0007669"/>
    <property type="project" value="UniProtKB-SubCell"/>
</dbReference>
<proteinExistence type="inferred from homology"/>
<evidence type="ECO:0000256" key="4">
    <source>
        <dbReference type="RuleBase" id="RU004003"/>
    </source>
</evidence>
<dbReference type="SMART" id="SM00965">
    <property type="entry name" value="STN"/>
    <property type="match status" value="1"/>
</dbReference>
<dbReference type="OrthoDB" id="9779724at2"/>
<dbReference type="InterPro" id="IPR004846">
    <property type="entry name" value="T2SS/T3SS_dom"/>
</dbReference>
<name>A0A0F5YGH9_9CYAN</name>
<comment type="similarity">
    <text evidence="4">Belongs to the bacterial secretin family.</text>
</comment>
<dbReference type="InterPro" id="IPR005644">
    <property type="entry name" value="NolW-like"/>
</dbReference>
<dbReference type="InterPro" id="IPR050810">
    <property type="entry name" value="Bact_Secretion_Sys_Channel"/>
</dbReference>
<evidence type="ECO:0000256" key="1">
    <source>
        <dbReference type="ARBA" id="ARBA00022448"/>
    </source>
</evidence>
<feature type="region of interest" description="Disordered" evidence="6">
    <location>
        <begin position="139"/>
        <end position="216"/>
    </location>
</feature>
<accession>A0A0F5YGH9</accession>
<dbReference type="PANTHER" id="PTHR30332">
    <property type="entry name" value="PROBABLE GENERAL SECRETION PATHWAY PROTEIN D"/>
    <property type="match status" value="1"/>
</dbReference>
<evidence type="ECO:0000256" key="5">
    <source>
        <dbReference type="RuleBase" id="RU004004"/>
    </source>
</evidence>
<feature type="signal peptide" evidence="7">
    <location>
        <begin position="1"/>
        <end position="26"/>
    </location>
</feature>
<dbReference type="EMBL" id="LATL02000193">
    <property type="protein sequence ID" value="KKD38009.2"/>
    <property type="molecule type" value="Genomic_DNA"/>
</dbReference>
<reference evidence="9 10" key="1">
    <citation type="submission" date="2015-06" db="EMBL/GenBank/DDBJ databases">
        <title>Draft genome assembly of filamentous brackish cyanobacterium Limnoraphis robusta strain CS-951.</title>
        <authorList>
            <person name="Willis A."/>
            <person name="Parks M."/>
            <person name="Burford M.A."/>
        </authorList>
    </citation>
    <scope>NUCLEOTIDE SEQUENCE [LARGE SCALE GENOMIC DNA]</scope>
    <source>
        <strain evidence="9 10">CS-951</strain>
    </source>
</reference>
<evidence type="ECO:0000256" key="3">
    <source>
        <dbReference type="ARBA" id="ARBA00023237"/>
    </source>
</evidence>
<dbReference type="Pfam" id="PF11741">
    <property type="entry name" value="AMIN"/>
    <property type="match status" value="1"/>
</dbReference>
<gene>
    <name evidence="9" type="ORF">WN50_11200</name>
</gene>
<keyword evidence="1 5" id="KW-0813">Transport</keyword>
<comment type="caution">
    <text evidence="9">The sequence shown here is derived from an EMBL/GenBank/DDBJ whole genome shotgun (WGS) entry which is preliminary data.</text>
</comment>
<feature type="chain" id="PRO_5002498075" evidence="7">
    <location>
        <begin position="27"/>
        <end position="799"/>
    </location>
</feature>
<comment type="subcellular location">
    <subcellularLocation>
        <location evidence="5">Cell outer membrane</location>
    </subcellularLocation>
</comment>
<dbReference type="Pfam" id="PF07660">
    <property type="entry name" value="STN"/>
    <property type="match status" value="1"/>
</dbReference>
<evidence type="ECO:0000259" key="8">
    <source>
        <dbReference type="SMART" id="SM00965"/>
    </source>
</evidence>
<dbReference type="InterPro" id="IPR011662">
    <property type="entry name" value="Secretin/TonB_short_N"/>
</dbReference>
<evidence type="ECO:0000256" key="6">
    <source>
        <dbReference type="SAM" id="MobiDB-lite"/>
    </source>
</evidence>
<dbReference type="GO" id="GO:0015627">
    <property type="term" value="C:type II protein secretion system complex"/>
    <property type="evidence" value="ECO:0007669"/>
    <property type="project" value="TreeGrafter"/>
</dbReference>
<evidence type="ECO:0000313" key="9">
    <source>
        <dbReference type="EMBL" id="KKD38009.2"/>
    </source>
</evidence>